<reference evidence="7" key="1">
    <citation type="journal article" date="2020" name="Cell">
        <title>Large-Scale Comparative Analyses of Tick Genomes Elucidate Their Genetic Diversity and Vector Capacities.</title>
        <authorList>
            <consortium name="Tick Genome and Microbiome Consortium (TIGMIC)"/>
            <person name="Jia N."/>
            <person name="Wang J."/>
            <person name="Shi W."/>
            <person name="Du L."/>
            <person name="Sun Y."/>
            <person name="Zhan W."/>
            <person name="Jiang J.F."/>
            <person name="Wang Q."/>
            <person name="Zhang B."/>
            <person name="Ji P."/>
            <person name="Bell-Sakyi L."/>
            <person name="Cui X.M."/>
            <person name="Yuan T.T."/>
            <person name="Jiang B.G."/>
            <person name="Yang W.F."/>
            <person name="Lam T.T."/>
            <person name="Chang Q.C."/>
            <person name="Ding S.J."/>
            <person name="Wang X.J."/>
            <person name="Zhu J.G."/>
            <person name="Ruan X.D."/>
            <person name="Zhao L."/>
            <person name="Wei J.T."/>
            <person name="Ye R.Z."/>
            <person name="Que T.C."/>
            <person name="Du C.H."/>
            <person name="Zhou Y.H."/>
            <person name="Cheng J.X."/>
            <person name="Dai P.F."/>
            <person name="Guo W.B."/>
            <person name="Han X.H."/>
            <person name="Huang E.J."/>
            <person name="Li L.F."/>
            <person name="Wei W."/>
            <person name="Gao Y.C."/>
            <person name="Liu J.Z."/>
            <person name="Shao H.Z."/>
            <person name="Wang X."/>
            <person name="Wang C.C."/>
            <person name="Yang T.C."/>
            <person name="Huo Q.B."/>
            <person name="Li W."/>
            <person name="Chen H.Y."/>
            <person name="Chen S.E."/>
            <person name="Zhou L.G."/>
            <person name="Ni X.B."/>
            <person name="Tian J.H."/>
            <person name="Sheng Y."/>
            <person name="Liu T."/>
            <person name="Pan Y.S."/>
            <person name="Xia L.Y."/>
            <person name="Li J."/>
            <person name="Zhao F."/>
            <person name="Cao W.C."/>
        </authorList>
    </citation>
    <scope>NUCLEOTIDE SEQUENCE</scope>
    <source>
        <strain evidence="7">Rmic-2018</strain>
    </source>
</reference>
<dbReference type="EMBL" id="JABSTU010000011">
    <property type="protein sequence ID" value="KAH8010051.1"/>
    <property type="molecule type" value="Genomic_DNA"/>
</dbReference>
<dbReference type="AlphaFoldDB" id="A0A9J6D7J2"/>
<dbReference type="GO" id="GO:0005886">
    <property type="term" value="C:plasma membrane"/>
    <property type="evidence" value="ECO:0007669"/>
    <property type="project" value="TreeGrafter"/>
</dbReference>
<proteinExistence type="predicted"/>
<gene>
    <name evidence="7" type="ORF">HPB51_024436</name>
</gene>
<protein>
    <recommendedName>
        <fullName evidence="6">GP-PDE domain-containing protein</fullName>
    </recommendedName>
</protein>
<reference evidence="7" key="2">
    <citation type="submission" date="2021-09" db="EMBL/GenBank/DDBJ databases">
        <authorList>
            <person name="Jia N."/>
            <person name="Wang J."/>
            <person name="Shi W."/>
            <person name="Du L."/>
            <person name="Sun Y."/>
            <person name="Zhan W."/>
            <person name="Jiang J."/>
            <person name="Wang Q."/>
            <person name="Zhang B."/>
            <person name="Ji P."/>
            <person name="Sakyi L.B."/>
            <person name="Cui X."/>
            <person name="Yuan T."/>
            <person name="Jiang B."/>
            <person name="Yang W."/>
            <person name="Lam T.T.-Y."/>
            <person name="Chang Q."/>
            <person name="Ding S."/>
            <person name="Wang X."/>
            <person name="Zhu J."/>
            <person name="Ruan X."/>
            <person name="Zhao L."/>
            <person name="Wei J."/>
            <person name="Que T."/>
            <person name="Du C."/>
            <person name="Cheng J."/>
            <person name="Dai P."/>
            <person name="Han X."/>
            <person name="Huang E."/>
            <person name="Gao Y."/>
            <person name="Liu J."/>
            <person name="Shao H."/>
            <person name="Ye R."/>
            <person name="Li L."/>
            <person name="Wei W."/>
            <person name="Wang X."/>
            <person name="Wang C."/>
            <person name="Huo Q."/>
            <person name="Li W."/>
            <person name="Guo W."/>
            <person name="Chen H."/>
            <person name="Chen S."/>
            <person name="Zhou L."/>
            <person name="Zhou L."/>
            <person name="Ni X."/>
            <person name="Tian J."/>
            <person name="Zhou Y."/>
            <person name="Sheng Y."/>
            <person name="Liu T."/>
            <person name="Pan Y."/>
            <person name="Xia L."/>
            <person name="Li J."/>
            <person name="Zhao F."/>
            <person name="Cao W."/>
        </authorList>
    </citation>
    <scope>NUCLEOTIDE SEQUENCE</scope>
    <source>
        <strain evidence="7">Rmic-2018</strain>
        <tissue evidence="7">Larvae</tissue>
    </source>
</reference>
<evidence type="ECO:0000256" key="5">
    <source>
        <dbReference type="ARBA" id="ARBA00023239"/>
    </source>
</evidence>
<keyword evidence="3" id="KW-0460">Magnesium</keyword>
<dbReference type="GO" id="GO:0008889">
    <property type="term" value="F:glycerophosphodiester phosphodiesterase activity"/>
    <property type="evidence" value="ECO:0007669"/>
    <property type="project" value="TreeGrafter"/>
</dbReference>
<keyword evidence="8" id="KW-1185">Reference proteome</keyword>
<comment type="caution">
    <text evidence="7">The sequence shown here is derived from an EMBL/GenBank/DDBJ whole genome shotgun (WGS) entry which is preliminary data.</text>
</comment>
<accession>A0A9J6D7J2</accession>
<evidence type="ECO:0000256" key="3">
    <source>
        <dbReference type="ARBA" id="ARBA00022842"/>
    </source>
</evidence>
<evidence type="ECO:0000256" key="2">
    <source>
        <dbReference type="ARBA" id="ARBA00022723"/>
    </source>
</evidence>
<dbReference type="GO" id="GO:0046872">
    <property type="term" value="F:metal ion binding"/>
    <property type="evidence" value="ECO:0007669"/>
    <property type="project" value="UniProtKB-KW"/>
</dbReference>
<dbReference type="PANTHER" id="PTHR46320:SF1">
    <property type="entry name" value="GLYCEROPHOSPHODIESTER PHOSPHODIESTERASE 1"/>
    <property type="match status" value="1"/>
</dbReference>
<evidence type="ECO:0000313" key="7">
    <source>
        <dbReference type="EMBL" id="KAH8010051.1"/>
    </source>
</evidence>
<feature type="domain" description="GP-PDE" evidence="6">
    <location>
        <begin position="84"/>
        <end position="348"/>
    </location>
</feature>
<dbReference type="InterPro" id="IPR017946">
    <property type="entry name" value="PLC-like_Pdiesterase_TIM-brl"/>
</dbReference>
<dbReference type="SUPFAM" id="SSF51695">
    <property type="entry name" value="PLC-like phosphodiesterases"/>
    <property type="match status" value="1"/>
</dbReference>
<dbReference type="CDD" id="cd08573">
    <property type="entry name" value="GDPD_GDE1"/>
    <property type="match status" value="1"/>
</dbReference>
<keyword evidence="2" id="KW-0479">Metal-binding</keyword>
<evidence type="ECO:0000313" key="8">
    <source>
        <dbReference type="Proteomes" id="UP000821866"/>
    </source>
</evidence>
<dbReference type="GO" id="GO:0016829">
    <property type="term" value="F:lyase activity"/>
    <property type="evidence" value="ECO:0007669"/>
    <property type="project" value="UniProtKB-KW"/>
</dbReference>
<keyword evidence="4" id="KW-1015">Disulfide bond</keyword>
<organism evidence="7 8">
    <name type="scientific">Rhipicephalus microplus</name>
    <name type="common">Cattle tick</name>
    <name type="synonym">Boophilus microplus</name>
    <dbReference type="NCBI Taxonomy" id="6941"/>
    <lineage>
        <taxon>Eukaryota</taxon>
        <taxon>Metazoa</taxon>
        <taxon>Ecdysozoa</taxon>
        <taxon>Arthropoda</taxon>
        <taxon>Chelicerata</taxon>
        <taxon>Arachnida</taxon>
        <taxon>Acari</taxon>
        <taxon>Parasitiformes</taxon>
        <taxon>Ixodida</taxon>
        <taxon>Ixodoidea</taxon>
        <taxon>Ixodidae</taxon>
        <taxon>Rhipicephalinae</taxon>
        <taxon>Rhipicephalus</taxon>
        <taxon>Boophilus</taxon>
    </lineage>
</organism>
<dbReference type="GO" id="GO:0006580">
    <property type="term" value="P:ethanolamine metabolic process"/>
    <property type="evidence" value="ECO:0007669"/>
    <property type="project" value="TreeGrafter"/>
</dbReference>
<name>A0A9J6D7J2_RHIMP</name>
<evidence type="ECO:0000256" key="4">
    <source>
        <dbReference type="ARBA" id="ARBA00023157"/>
    </source>
</evidence>
<dbReference type="VEuPathDB" id="VectorBase:LOC119177922"/>
<evidence type="ECO:0000256" key="1">
    <source>
        <dbReference type="ARBA" id="ARBA00000110"/>
    </source>
</evidence>
<dbReference type="GO" id="GO:0070291">
    <property type="term" value="P:N-acylethanolamine metabolic process"/>
    <property type="evidence" value="ECO:0007669"/>
    <property type="project" value="TreeGrafter"/>
</dbReference>
<dbReference type="Proteomes" id="UP000821866">
    <property type="component" value="Chromosome 9"/>
</dbReference>
<sequence length="348" mass="39486">MWAVSGVTGVEQHIGDSQENLAVSVYASYFNLVSQSAMVSAYGVAIILVLSCWAVRWCSIPRVDDNIVSEVIFGVKDGDDSQLPPVFGHRGCALDAPENTLAAFKEAKKNNADGIEFDLTFTRDNVAVIFHDDTLERTTNGEGPIDNITFDELRRLDASCKHPLAERFPKERVPTLEEGVEECLRLGMRLIIDVKRYDSRAVEVVDKLFRERPELYRRALVASFYHNFVYSLRRRNPGIVTALTWQPGVLTYEDVNKTRPYHESFFAHMLYTMADWLLDKALHSGFLPYMTGASVVMISDNMMSNKYVNAWYNRGVYVITWTTNNLAAKDFYRQSLRVGVITDTMHPA</sequence>
<dbReference type="Pfam" id="PF03009">
    <property type="entry name" value="GDPD"/>
    <property type="match status" value="1"/>
</dbReference>
<comment type="catalytic activity">
    <reaction evidence="1">
        <text>an N-(acyl)-sphingosylphosphoethanolamine = an N-(acyl)-sphingosyl-1,3-cyclic phosphate + ethanolamine</text>
        <dbReference type="Rhea" id="RHEA:60648"/>
        <dbReference type="ChEBI" id="CHEBI:57603"/>
        <dbReference type="ChEBI" id="CHEBI:143891"/>
        <dbReference type="ChEBI" id="CHEBI:143892"/>
    </reaction>
</comment>
<dbReference type="PANTHER" id="PTHR46320">
    <property type="entry name" value="GLYCEROPHOSPHODIESTER PHOSPHODIESTERASE 1"/>
    <property type="match status" value="1"/>
</dbReference>
<evidence type="ECO:0000259" key="6">
    <source>
        <dbReference type="PROSITE" id="PS51704"/>
    </source>
</evidence>
<dbReference type="InterPro" id="IPR030395">
    <property type="entry name" value="GP_PDE_dom"/>
</dbReference>
<dbReference type="PROSITE" id="PS51704">
    <property type="entry name" value="GP_PDE"/>
    <property type="match status" value="1"/>
</dbReference>
<dbReference type="GO" id="GO:0006644">
    <property type="term" value="P:phospholipid metabolic process"/>
    <property type="evidence" value="ECO:0007669"/>
    <property type="project" value="TreeGrafter"/>
</dbReference>
<dbReference type="Gene3D" id="3.20.20.190">
    <property type="entry name" value="Phosphatidylinositol (PI) phosphodiesterase"/>
    <property type="match status" value="1"/>
</dbReference>
<keyword evidence="5" id="KW-0456">Lyase</keyword>